<gene>
    <name evidence="3" type="ORF">HANVADRAFT_67498</name>
</gene>
<feature type="coiled-coil region" evidence="1">
    <location>
        <begin position="92"/>
        <end position="126"/>
    </location>
</feature>
<dbReference type="InterPro" id="IPR009349">
    <property type="entry name" value="TRIP4/RQT4_C2HC5_Znf"/>
</dbReference>
<evidence type="ECO:0000313" key="3">
    <source>
        <dbReference type="EMBL" id="OBA29193.1"/>
    </source>
</evidence>
<comment type="caution">
    <text evidence="3">The sequence shown here is derived from an EMBL/GenBank/DDBJ whole genome shotgun (WGS) entry which is preliminary data.</text>
</comment>
<evidence type="ECO:0000313" key="4">
    <source>
        <dbReference type="Proteomes" id="UP000092321"/>
    </source>
</evidence>
<accession>A0A1B7TKD9</accession>
<evidence type="ECO:0000259" key="2">
    <source>
        <dbReference type="Pfam" id="PF06221"/>
    </source>
</evidence>
<dbReference type="EMBL" id="LXPE01000001">
    <property type="protein sequence ID" value="OBA29193.1"/>
    <property type="molecule type" value="Genomic_DNA"/>
</dbReference>
<dbReference type="GO" id="GO:0072344">
    <property type="term" value="P:rescue of stalled ribosome"/>
    <property type="evidence" value="ECO:0007669"/>
    <property type="project" value="InterPro"/>
</dbReference>
<dbReference type="GO" id="GO:0005634">
    <property type="term" value="C:nucleus"/>
    <property type="evidence" value="ECO:0007669"/>
    <property type="project" value="InterPro"/>
</dbReference>
<protein>
    <recommendedName>
        <fullName evidence="2">TRIP4/RQT4 C2HC5-type zinc finger domain-containing protein</fullName>
    </recommendedName>
</protein>
<dbReference type="PANTHER" id="PTHR12963">
    <property type="entry name" value="THYROID RECEPTOR INTERACTING PROTEIN RELATED"/>
    <property type="match status" value="1"/>
</dbReference>
<sequence length="402" mass="45895">MTEESIEAMSKHFQKMQAQQHLNATKVTSNPKICGCQSLLHGLYTLSPNCLKCGKIICNLEAKQTVGEICVFCGSYLLSGEQIDDYLILLKLDKMKIELDSKQKELEDLIKQKKKNFSENRKAENKKIHMDLQGGSLRGGYISKDILHNQVETIFAESKKQNLKVQDMLDQDKDILALKEEIQNLETIIDLESRKFQKDSSLKDAKKRLDTLLNFQNTSEERTKIIDVAGDFDFGVSGDVKALFEGTAEERALKLKLKQRNLKLLKEQELQRVGRGKSEFIFSIDNNGTVSVSQKDMDLKHNNKASADLVIDEEDEELLKEINDLREKIYDLKLKDFDENSKKRFDPTDPQNKLLKTTYISTNNNMNAKYDKANAEFVLKPGQRESIGIDMGSLEENIALFI</sequence>
<dbReference type="InterPro" id="IPR039128">
    <property type="entry name" value="TRIP4-like"/>
</dbReference>
<feature type="domain" description="TRIP4/RQT4 C2HC5-type zinc finger" evidence="2">
    <location>
        <begin position="33"/>
        <end position="84"/>
    </location>
</feature>
<proteinExistence type="predicted"/>
<reference evidence="4" key="1">
    <citation type="journal article" date="2016" name="Proc. Natl. Acad. Sci. U.S.A.">
        <title>Comparative genomics of biotechnologically important yeasts.</title>
        <authorList>
            <person name="Riley R."/>
            <person name="Haridas S."/>
            <person name="Wolfe K.H."/>
            <person name="Lopes M.R."/>
            <person name="Hittinger C.T."/>
            <person name="Goeker M."/>
            <person name="Salamov A.A."/>
            <person name="Wisecaver J.H."/>
            <person name="Long T.M."/>
            <person name="Calvey C.H."/>
            <person name="Aerts A.L."/>
            <person name="Barry K.W."/>
            <person name="Choi C."/>
            <person name="Clum A."/>
            <person name="Coughlan A.Y."/>
            <person name="Deshpande S."/>
            <person name="Douglass A.P."/>
            <person name="Hanson S.J."/>
            <person name="Klenk H.-P."/>
            <person name="LaButti K.M."/>
            <person name="Lapidus A."/>
            <person name="Lindquist E.A."/>
            <person name="Lipzen A.M."/>
            <person name="Meier-Kolthoff J.P."/>
            <person name="Ohm R.A."/>
            <person name="Otillar R.P."/>
            <person name="Pangilinan J.L."/>
            <person name="Peng Y."/>
            <person name="Rokas A."/>
            <person name="Rosa C.A."/>
            <person name="Scheuner C."/>
            <person name="Sibirny A.A."/>
            <person name="Slot J.C."/>
            <person name="Stielow J.B."/>
            <person name="Sun H."/>
            <person name="Kurtzman C.P."/>
            <person name="Blackwell M."/>
            <person name="Grigoriev I.V."/>
            <person name="Jeffries T.W."/>
        </authorList>
    </citation>
    <scope>NUCLEOTIDE SEQUENCE [LARGE SCALE GENOMIC DNA]</scope>
    <source>
        <strain evidence="4">NRRL Y-1626</strain>
    </source>
</reference>
<dbReference type="PANTHER" id="PTHR12963:SF4">
    <property type="entry name" value="ACTIVATING SIGNAL COINTEGRATOR 1"/>
    <property type="match status" value="1"/>
</dbReference>
<dbReference type="GO" id="GO:0045893">
    <property type="term" value="P:positive regulation of DNA-templated transcription"/>
    <property type="evidence" value="ECO:0007669"/>
    <property type="project" value="TreeGrafter"/>
</dbReference>
<keyword evidence="4" id="KW-1185">Reference proteome</keyword>
<name>A0A1B7TKD9_9ASCO</name>
<organism evidence="3 4">
    <name type="scientific">Hanseniaspora valbyensis NRRL Y-1626</name>
    <dbReference type="NCBI Taxonomy" id="766949"/>
    <lineage>
        <taxon>Eukaryota</taxon>
        <taxon>Fungi</taxon>
        <taxon>Dikarya</taxon>
        <taxon>Ascomycota</taxon>
        <taxon>Saccharomycotina</taxon>
        <taxon>Saccharomycetes</taxon>
        <taxon>Saccharomycodales</taxon>
        <taxon>Saccharomycodaceae</taxon>
        <taxon>Hanseniaspora</taxon>
    </lineage>
</organism>
<evidence type="ECO:0000256" key="1">
    <source>
        <dbReference type="SAM" id="Coils"/>
    </source>
</evidence>
<keyword evidence="1" id="KW-0175">Coiled coil</keyword>
<dbReference type="OrthoDB" id="3972134at2759"/>
<dbReference type="GO" id="GO:0008270">
    <property type="term" value="F:zinc ion binding"/>
    <property type="evidence" value="ECO:0007669"/>
    <property type="project" value="InterPro"/>
</dbReference>
<feature type="coiled-coil region" evidence="1">
    <location>
        <begin position="168"/>
        <end position="195"/>
    </location>
</feature>
<dbReference type="GO" id="GO:0180022">
    <property type="term" value="C:RQC-trigger complex"/>
    <property type="evidence" value="ECO:0007669"/>
    <property type="project" value="InterPro"/>
</dbReference>
<dbReference type="Pfam" id="PF06221">
    <property type="entry name" value="zf-C2HC5"/>
    <property type="match status" value="1"/>
</dbReference>
<dbReference type="Proteomes" id="UP000092321">
    <property type="component" value="Unassembled WGS sequence"/>
</dbReference>
<dbReference type="AlphaFoldDB" id="A0A1B7TKD9"/>